<feature type="binding site" evidence="15">
    <location>
        <position position="1125"/>
    </location>
    <ligand>
        <name>Mg(2+)</name>
        <dbReference type="ChEBI" id="CHEBI:18420"/>
    </ligand>
</feature>
<evidence type="ECO:0000256" key="15">
    <source>
        <dbReference type="HAMAP-Rule" id="MF_01485"/>
    </source>
</evidence>
<dbReference type="Gene3D" id="3.40.50.300">
    <property type="entry name" value="P-loop containing nucleotide triphosphate hydrolases"/>
    <property type="match status" value="2"/>
</dbReference>
<evidence type="ECO:0000313" key="19">
    <source>
        <dbReference type="EMBL" id="CUB06928.1"/>
    </source>
</evidence>
<evidence type="ECO:0000256" key="3">
    <source>
        <dbReference type="ARBA" id="ARBA00022741"/>
    </source>
</evidence>
<evidence type="ECO:0000256" key="1">
    <source>
        <dbReference type="ARBA" id="ARBA00022722"/>
    </source>
</evidence>
<dbReference type="GO" id="GO:0000724">
    <property type="term" value="P:double-strand break repair via homologous recombination"/>
    <property type="evidence" value="ECO:0007669"/>
    <property type="project" value="UniProtKB-UniRule"/>
</dbReference>
<comment type="catalytic activity">
    <reaction evidence="14 15">
        <text>ATP + H2O = ADP + phosphate + H(+)</text>
        <dbReference type="Rhea" id="RHEA:13065"/>
        <dbReference type="ChEBI" id="CHEBI:15377"/>
        <dbReference type="ChEBI" id="CHEBI:15378"/>
        <dbReference type="ChEBI" id="CHEBI:30616"/>
        <dbReference type="ChEBI" id="CHEBI:43474"/>
        <dbReference type="ChEBI" id="CHEBI:456216"/>
        <dbReference type="EC" id="5.6.2.4"/>
    </reaction>
</comment>
<dbReference type="STRING" id="1137284.GCA_001418205_03859"/>
<comment type="domain">
    <text evidence="15">The C-terminal domain has nuclease activity and interacts with RecD. It interacts with RecA, facilitating its loading onto ssDNA.</text>
</comment>
<keyword evidence="11 15" id="KW-0234">DNA repair</keyword>
<keyword evidence="8 15" id="KW-0067">ATP-binding</keyword>
<dbReference type="InterPro" id="IPR038726">
    <property type="entry name" value="PDDEXK_AddAB-type"/>
</dbReference>
<evidence type="ECO:0000256" key="7">
    <source>
        <dbReference type="ARBA" id="ARBA00022839"/>
    </source>
</evidence>
<comment type="cofactor">
    <cofactor evidence="15">
        <name>Mg(2+)</name>
        <dbReference type="ChEBI" id="CHEBI:18420"/>
    </cofactor>
    <text evidence="15">Binds 1 Mg(2+) ion per subunit.</text>
</comment>
<dbReference type="PANTHER" id="PTHR11070:SF23">
    <property type="entry name" value="RECBCD ENZYME SUBUNIT RECB"/>
    <property type="match status" value="1"/>
</dbReference>
<evidence type="ECO:0000256" key="6">
    <source>
        <dbReference type="ARBA" id="ARBA00022806"/>
    </source>
</evidence>
<protein>
    <recommendedName>
        <fullName evidence="15">RecBCD enzyme subunit RecB</fullName>
        <ecNumber evidence="15">3.1.11.5</ecNumber>
        <ecNumber evidence="15">5.6.2.4</ecNumber>
    </recommendedName>
    <alternativeName>
        <fullName evidence="15">DNA 3'-5' helicase subunit RecB</fullName>
    </alternativeName>
    <alternativeName>
        <fullName evidence="15">Exonuclease V subunit RecB</fullName>
        <shortName evidence="15">ExoV subunit RecB</shortName>
    </alternativeName>
    <alternativeName>
        <fullName evidence="15">Helicase/nuclease RecBCD subunit RecB</fullName>
    </alternativeName>
</protein>
<evidence type="ECO:0000256" key="5">
    <source>
        <dbReference type="ARBA" id="ARBA00022801"/>
    </source>
</evidence>
<feature type="region of interest" description="DNA-binding and helicase activity, interacts with RecC" evidence="15">
    <location>
        <begin position="1"/>
        <end position="899"/>
    </location>
</feature>
<keyword evidence="2 15" id="KW-0479">Metal-binding</keyword>
<dbReference type="GO" id="GO:0000287">
    <property type="term" value="F:magnesium ion binding"/>
    <property type="evidence" value="ECO:0007669"/>
    <property type="project" value="UniProtKB-UniRule"/>
</dbReference>
<comment type="catalytic activity">
    <reaction evidence="15">
        <text>Exonucleolytic cleavage (in the presence of ATP) in either 5'- to 3'- or 3'- to 5'-direction to yield 5'-phosphooligonucleotides.</text>
        <dbReference type="EC" id="3.1.11.5"/>
    </reaction>
</comment>
<dbReference type="PROSITE" id="PS51198">
    <property type="entry name" value="UVRD_HELICASE_ATP_BIND"/>
    <property type="match status" value="1"/>
</dbReference>
<keyword evidence="9 15" id="KW-0460">Magnesium</keyword>
<evidence type="ECO:0000256" key="10">
    <source>
        <dbReference type="ARBA" id="ARBA00023125"/>
    </source>
</evidence>
<dbReference type="EC" id="3.1.11.5" evidence="15"/>
<evidence type="ECO:0000256" key="9">
    <source>
        <dbReference type="ARBA" id="ARBA00022842"/>
    </source>
</evidence>
<comment type="similarity">
    <text evidence="15">Belongs to the helicase family. UvrD subfamily.</text>
</comment>
<dbReference type="Gene3D" id="1.10.3170.10">
    <property type="entry name" value="Recbcd, chain B, domain 2"/>
    <property type="match status" value="1"/>
</dbReference>
<gene>
    <name evidence="15" type="primary">recB</name>
    <name evidence="19" type="ORF">Ga0061065_1263</name>
</gene>
<feature type="active site" description="For nuclease activity" evidence="15">
    <location>
        <position position="1138"/>
    </location>
</feature>
<evidence type="ECO:0000256" key="11">
    <source>
        <dbReference type="ARBA" id="ARBA00023204"/>
    </source>
</evidence>
<comment type="catalytic activity">
    <reaction evidence="13 15">
        <text>Couples ATP hydrolysis with the unwinding of duplex DNA by translocating in the 3'-5' direction.</text>
        <dbReference type="EC" id="5.6.2.4"/>
    </reaction>
</comment>
<dbReference type="Gene3D" id="3.90.320.10">
    <property type="match status" value="1"/>
</dbReference>
<dbReference type="Pfam" id="PF13361">
    <property type="entry name" value="UvrD_C"/>
    <property type="match status" value="1"/>
</dbReference>
<dbReference type="InterPro" id="IPR004586">
    <property type="entry name" value="RecB"/>
</dbReference>
<comment type="miscellaneous">
    <text evidence="15">In the RecBCD complex, RecB has a slow 3'-5' helicase, an exonuclease activity and loads RecA onto ssDNA, RecD has a fast 5'-3' helicase activity, while RecC stimulates the ATPase and processivity of the RecB helicase and contributes to recognition of the Chi site.</text>
</comment>
<comment type="function">
    <text evidence="15">A helicase/nuclease that prepares dsDNA breaks (DSB) for recombinational DNA repair. Binds to DSBs and unwinds DNA via a highly rapid and processive ATP-dependent bidirectional helicase activity. Unwinds dsDNA until it encounters a Chi (crossover hotspot instigator) sequence from the 3' direction. Cuts ssDNA a few nucleotides 3' to the Chi site. The properties and activities of the enzyme are changed at Chi. The Chi-altered holoenzyme produces a long 3'-ssDNA overhang and facilitates RecA-binding to the ssDNA for homologous DNA recombination and repair. Holoenzyme degrades any linearized DNA that is unable to undergo homologous recombination. In the holoenzyme this subunit contributes ATPase, 3'-5' helicase, exonuclease activity and loads RecA onto ssDNA.</text>
</comment>
<comment type="subunit">
    <text evidence="15">Heterotrimer of RecB, RecC and RecD. All subunits contribute to DNA-binding. Interacts with RecA.</text>
</comment>
<dbReference type="InterPro" id="IPR011604">
    <property type="entry name" value="PDDEXK-like_dom_sf"/>
</dbReference>
<keyword evidence="7 15" id="KW-0269">Exonuclease</keyword>
<dbReference type="Pfam" id="PF00580">
    <property type="entry name" value="UvrD-helicase"/>
    <property type="match status" value="1"/>
</dbReference>
<name>A0A0K6IV07_9GAMM</name>
<keyword evidence="20" id="KW-1185">Reference proteome</keyword>
<dbReference type="EC" id="5.6.2.4" evidence="15"/>
<dbReference type="InterPro" id="IPR027417">
    <property type="entry name" value="P-loop_NTPase"/>
</dbReference>
<dbReference type="EMBL" id="CYHG01000026">
    <property type="protein sequence ID" value="CUB06928.1"/>
    <property type="molecule type" value="Genomic_DNA"/>
</dbReference>
<dbReference type="InterPro" id="IPR014016">
    <property type="entry name" value="UvrD-like_ATP-bd"/>
</dbReference>
<evidence type="ECO:0000259" key="17">
    <source>
        <dbReference type="PROSITE" id="PS51198"/>
    </source>
</evidence>
<dbReference type="Proteomes" id="UP000182769">
    <property type="component" value="Unassembled WGS sequence"/>
</dbReference>
<dbReference type="RefSeq" id="WP_055464821.1">
    <property type="nucleotide sequence ID" value="NZ_CYHG01000026.1"/>
</dbReference>
<dbReference type="AlphaFoldDB" id="A0A0K6IV07"/>
<dbReference type="GO" id="GO:0043138">
    <property type="term" value="F:3'-5' DNA helicase activity"/>
    <property type="evidence" value="ECO:0007669"/>
    <property type="project" value="UniProtKB-UniRule"/>
</dbReference>
<evidence type="ECO:0000256" key="16">
    <source>
        <dbReference type="PROSITE-ProRule" id="PRU00560"/>
    </source>
</evidence>
<evidence type="ECO:0000256" key="2">
    <source>
        <dbReference type="ARBA" id="ARBA00022723"/>
    </source>
</evidence>
<dbReference type="SUPFAM" id="SSF52980">
    <property type="entry name" value="Restriction endonuclease-like"/>
    <property type="match status" value="1"/>
</dbReference>
<evidence type="ECO:0000256" key="4">
    <source>
        <dbReference type="ARBA" id="ARBA00022763"/>
    </source>
</evidence>
<sequence length="1245" mass="140311">MIDATNQLNPLTFPLTGSALIEASAGTGKTYTLALLYLRLVLKHGGEASFSDYLLPPNILVVTFTKAATRELRDRIRARLVEAANYFRLTEEPVKPDPMLQVLKQDVAKEQDLNSAARRLDVAAEWMDEAAVSTIHSWCSRVLSEHAFYSGLNFQQTLIENEKPLILQACEDYWREMVFTLDEPELRQILSVFRSPNALYARVSSLIYKIDAIPKVAMHLSDKLQAIEKDRAEQIVDLKRQVKDALPTLIEGHDAATKDKLINGRSLNKKHLSDTFDALQTWVSSQTESLSILYKLFDGKSFAKIALLETSHWKEPSQITIDPSAAAALAQLPDAIEQLATPDEFLISHSSHWVAERVEQEKVQRGVLSQNDLLSKLDQALQSSGGERLADVIRKQFPIALVDEFQDTDPVQYRIFNTIYNVAEPYPDTGFFMIGDPKQAIYRFRGADIFTYLSAKRDTADRQYTLTHNYRSAPELVASVNHFFEHAETIHPKGAFLFKDSDQNPIPFQAVGAGKKDEIELLINGQRSSVQNLWDLSIEAEDEASSSELDRATVTANEVASLLNLSQVGEATINLGEGARPLQPKDFAILVNSGNEARQIRRALFDLNIASVYLSDASDVFDTDEADDVLRLLRAVAEPYNSFHLRIVLGSRLMGLSLSDLDRLNHDELYWESFIELFRGYHQHWYEFGVMAVLHRFFTEQNVTGRYLAEANGERAVTDLFHIAELLQQASETIQGQQALIHHLEQRISTEKSGEESTQQRLESDADLVQVVTVHKSKGLQYPIVMLPFLDYARPVKTSDFPIEYHDSLGNLALTFSANAEELELADAERLAEDVRKIYVAMTRAVCAQWIAIGDPKRNDAGEAKQLTSAAHVLLNVSGNTVNDVAASMPQSFTVVPIKDNVRAYRAMDSMAFRPARVVQDLGIEPWWIASYSSFTYGGKEGLAFPASIGAEQPVDEQLTDDEDLVIESDQRQPKGDKLMHRLPRGSHIGTFLHSVLEWAAEQRCQTSEGQRLHGFAAAYVDDAARLEMLLARCRKRQLESFASDLSNWLKAFLGTTWRLAQSRSMKLMDLSASDVVVEMEFMFAAKAVNSQRLDALVRQYTWGGLARPAASYQRLEGMFKGFIDLVAHIDGQYYVIDWKSNYLGEQDADYDLESLKAALLKKRYDLQYVLYLLALHRHLKDRIPNYDYEKHVGGAVYFFLRGYENPETQGLITDKPPKTLIEKLDAMFIGEKGEAMGQQELDYV</sequence>
<keyword evidence="12 15" id="KW-0413">Isomerase</keyword>
<feature type="binding site" evidence="16">
    <location>
        <begin position="23"/>
        <end position="30"/>
    </location>
    <ligand>
        <name>ATP</name>
        <dbReference type="ChEBI" id="CHEBI:30616"/>
    </ligand>
</feature>
<dbReference type="InterPro" id="IPR014017">
    <property type="entry name" value="DNA_helicase_UvrD-like_C"/>
</dbReference>
<feature type="domain" description="UvrD-like helicase ATP-binding" evidence="17">
    <location>
        <begin position="2"/>
        <end position="473"/>
    </location>
</feature>
<proteinExistence type="inferred from homology"/>
<keyword evidence="4 15" id="KW-0227">DNA damage</keyword>
<feature type="binding site" evidence="15">
    <location>
        <position position="994"/>
    </location>
    <ligand>
        <name>Mg(2+)</name>
        <dbReference type="ChEBI" id="CHEBI:18420"/>
    </ligand>
</feature>
<keyword evidence="5 15" id="KW-0378">Hydrolase</keyword>
<comment type="domain">
    <text evidence="15">The N-terminal DNA-binding domain is a ssDNA-dependent ATPase and has ATP-dependent 3'-5' helicase function. This domain interacts with RecC.</text>
</comment>
<dbReference type="CDD" id="cd22352">
    <property type="entry name" value="RecB_C-like"/>
    <property type="match status" value="1"/>
</dbReference>
<feature type="region of interest" description="Nuclease activity, interacts with RecD and RecA" evidence="15">
    <location>
        <begin position="926"/>
        <end position="1245"/>
    </location>
</feature>
<evidence type="ECO:0000256" key="13">
    <source>
        <dbReference type="ARBA" id="ARBA00034617"/>
    </source>
</evidence>
<feature type="domain" description="UvrD-like helicase C-terminal" evidence="18">
    <location>
        <begin position="474"/>
        <end position="779"/>
    </location>
</feature>
<dbReference type="GO" id="GO:0016887">
    <property type="term" value="F:ATP hydrolysis activity"/>
    <property type="evidence" value="ECO:0007669"/>
    <property type="project" value="RHEA"/>
</dbReference>
<dbReference type="SUPFAM" id="SSF52540">
    <property type="entry name" value="P-loop containing nucleoside triphosphate hydrolases"/>
    <property type="match status" value="1"/>
</dbReference>
<dbReference type="GO" id="GO:0003677">
    <property type="term" value="F:DNA binding"/>
    <property type="evidence" value="ECO:0007669"/>
    <property type="project" value="UniProtKB-UniRule"/>
</dbReference>
<dbReference type="PANTHER" id="PTHR11070">
    <property type="entry name" value="UVRD / RECB / PCRA DNA HELICASE FAMILY MEMBER"/>
    <property type="match status" value="1"/>
</dbReference>
<keyword evidence="10 15" id="KW-0238">DNA-binding</keyword>
<evidence type="ECO:0000313" key="20">
    <source>
        <dbReference type="Proteomes" id="UP000182769"/>
    </source>
</evidence>
<dbReference type="GO" id="GO:0008854">
    <property type="term" value="F:exodeoxyribonuclease V activity"/>
    <property type="evidence" value="ECO:0007669"/>
    <property type="project" value="UniProtKB-EC"/>
</dbReference>
<dbReference type="OrthoDB" id="9810135at2"/>
<dbReference type="InterPro" id="IPR000212">
    <property type="entry name" value="DNA_helicase_UvrD/REP"/>
</dbReference>
<feature type="binding site" evidence="15">
    <location>
        <position position="1138"/>
    </location>
    <ligand>
        <name>Mg(2+)</name>
        <dbReference type="ChEBI" id="CHEBI:18420"/>
    </ligand>
</feature>
<keyword evidence="3 15" id="KW-0547">Nucleotide-binding</keyword>
<dbReference type="GO" id="GO:0005524">
    <property type="term" value="F:ATP binding"/>
    <property type="evidence" value="ECO:0007669"/>
    <property type="project" value="UniProtKB-UniRule"/>
</dbReference>
<evidence type="ECO:0000256" key="14">
    <source>
        <dbReference type="ARBA" id="ARBA00048988"/>
    </source>
</evidence>
<evidence type="ECO:0000256" key="12">
    <source>
        <dbReference type="ARBA" id="ARBA00023235"/>
    </source>
</evidence>
<reference evidence="20" key="1">
    <citation type="submission" date="2015-08" db="EMBL/GenBank/DDBJ databases">
        <authorList>
            <person name="Varghese N."/>
        </authorList>
    </citation>
    <scope>NUCLEOTIDE SEQUENCE [LARGE SCALE GENOMIC DNA]</scope>
    <source>
        <strain evidence="20">JCM 18476</strain>
    </source>
</reference>
<keyword evidence="6 15" id="KW-0347">Helicase</keyword>
<organism evidence="19 20">
    <name type="scientific">Marinomonas fungiae</name>
    <dbReference type="NCBI Taxonomy" id="1137284"/>
    <lineage>
        <taxon>Bacteria</taxon>
        <taxon>Pseudomonadati</taxon>
        <taxon>Pseudomonadota</taxon>
        <taxon>Gammaproteobacteria</taxon>
        <taxon>Oceanospirillales</taxon>
        <taxon>Oceanospirillaceae</taxon>
        <taxon>Marinomonas</taxon>
    </lineage>
</organism>
<keyword evidence="1 15" id="KW-0540">Nuclease</keyword>
<dbReference type="Pfam" id="PF12705">
    <property type="entry name" value="PDDEXK_1"/>
    <property type="match status" value="1"/>
</dbReference>
<dbReference type="NCBIfam" id="TIGR00609">
    <property type="entry name" value="recB"/>
    <property type="match status" value="1"/>
</dbReference>
<evidence type="ECO:0000259" key="18">
    <source>
        <dbReference type="PROSITE" id="PS51217"/>
    </source>
</evidence>
<dbReference type="InterPro" id="IPR011335">
    <property type="entry name" value="Restrct_endonuc-II-like"/>
</dbReference>
<dbReference type="Gene3D" id="1.10.486.10">
    <property type="entry name" value="PCRA, domain 4"/>
    <property type="match status" value="1"/>
</dbReference>
<dbReference type="PROSITE" id="PS51217">
    <property type="entry name" value="UVRD_HELICASE_CTER"/>
    <property type="match status" value="1"/>
</dbReference>
<accession>A0A0K6IV07</accession>
<dbReference type="GO" id="GO:0009338">
    <property type="term" value="C:exodeoxyribonuclease V complex"/>
    <property type="evidence" value="ECO:0007669"/>
    <property type="project" value="TreeGrafter"/>
</dbReference>
<dbReference type="HAMAP" id="MF_01485">
    <property type="entry name" value="RecB"/>
    <property type="match status" value="1"/>
</dbReference>
<evidence type="ECO:0000256" key="8">
    <source>
        <dbReference type="ARBA" id="ARBA00022840"/>
    </source>
</evidence>
<dbReference type="GO" id="GO:0005829">
    <property type="term" value="C:cytosol"/>
    <property type="evidence" value="ECO:0007669"/>
    <property type="project" value="TreeGrafter"/>
</dbReference>